<dbReference type="PANTHER" id="PTHR43065">
    <property type="entry name" value="SENSOR HISTIDINE KINASE"/>
    <property type="match status" value="1"/>
</dbReference>
<evidence type="ECO:0000256" key="4">
    <source>
        <dbReference type="ARBA" id="ARBA00022679"/>
    </source>
</evidence>
<keyword evidence="7" id="KW-0067">ATP-binding</keyword>
<dbReference type="GO" id="GO:0000155">
    <property type="term" value="F:phosphorelay sensor kinase activity"/>
    <property type="evidence" value="ECO:0007669"/>
    <property type="project" value="InterPro"/>
</dbReference>
<evidence type="ECO:0000256" key="6">
    <source>
        <dbReference type="ARBA" id="ARBA00022777"/>
    </source>
</evidence>
<dbReference type="InterPro" id="IPR004358">
    <property type="entry name" value="Sig_transdc_His_kin-like_C"/>
</dbReference>
<dbReference type="CDD" id="cd00082">
    <property type="entry name" value="HisKA"/>
    <property type="match status" value="1"/>
</dbReference>
<dbReference type="FunFam" id="3.30.565.10:FF:000006">
    <property type="entry name" value="Sensor histidine kinase WalK"/>
    <property type="match status" value="1"/>
</dbReference>
<evidence type="ECO:0000259" key="9">
    <source>
        <dbReference type="PROSITE" id="PS50109"/>
    </source>
</evidence>
<dbReference type="InterPro" id="IPR003594">
    <property type="entry name" value="HATPase_dom"/>
</dbReference>
<sequence length="206" mass="23274">PIAGMKGALEIFNQRTDESDPKKEIFTEMLLQIEKINHVIQDLLIYAKPKEMKMGQVDPNECIQNAIKLAKPHINSKDIRFHFHPLENERLAHIDCNKIQEVLLNLILNSIASIEKAGKIAVKLQEKNKNELEIIFSDNGKGIKKEHLSQVFHPFFTTKKRGTGLGLSICKNIIEAHNGSIEVTSVENEGTTFYIRLPVLELGNPS</sequence>
<keyword evidence="6" id="KW-0418">Kinase</keyword>
<feature type="non-terminal residue" evidence="10">
    <location>
        <position position="1"/>
    </location>
</feature>
<evidence type="ECO:0000256" key="7">
    <source>
        <dbReference type="ARBA" id="ARBA00022840"/>
    </source>
</evidence>
<evidence type="ECO:0000256" key="1">
    <source>
        <dbReference type="ARBA" id="ARBA00000085"/>
    </source>
</evidence>
<evidence type="ECO:0000256" key="8">
    <source>
        <dbReference type="ARBA" id="ARBA00023012"/>
    </source>
</evidence>
<dbReference type="SUPFAM" id="SSF55874">
    <property type="entry name" value="ATPase domain of HSP90 chaperone/DNA topoisomerase II/histidine kinase"/>
    <property type="match status" value="1"/>
</dbReference>
<dbReference type="PANTHER" id="PTHR43065:SF10">
    <property type="entry name" value="PEROXIDE STRESS-ACTIVATED HISTIDINE KINASE MAK3"/>
    <property type="match status" value="1"/>
</dbReference>
<dbReference type="Pfam" id="PF02518">
    <property type="entry name" value="HATPase_c"/>
    <property type="match status" value="1"/>
</dbReference>
<dbReference type="EMBL" id="BARS01042210">
    <property type="protein sequence ID" value="GAG40330.1"/>
    <property type="molecule type" value="Genomic_DNA"/>
</dbReference>
<accession>X0XB76</accession>
<organism evidence="10">
    <name type="scientific">marine sediment metagenome</name>
    <dbReference type="NCBI Taxonomy" id="412755"/>
    <lineage>
        <taxon>unclassified sequences</taxon>
        <taxon>metagenomes</taxon>
        <taxon>ecological metagenomes</taxon>
    </lineage>
</organism>
<protein>
    <recommendedName>
        <fullName evidence="2">histidine kinase</fullName>
        <ecNumber evidence="2">2.7.13.3</ecNumber>
    </recommendedName>
</protein>
<dbReference type="SMART" id="SM00387">
    <property type="entry name" value="HATPase_c"/>
    <property type="match status" value="1"/>
</dbReference>
<dbReference type="InterPro" id="IPR005467">
    <property type="entry name" value="His_kinase_dom"/>
</dbReference>
<dbReference type="EC" id="2.7.13.3" evidence="2"/>
<feature type="domain" description="Histidine kinase" evidence="9">
    <location>
        <begin position="1"/>
        <end position="201"/>
    </location>
</feature>
<proteinExistence type="predicted"/>
<dbReference type="InterPro" id="IPR003661">
    <property type="entry name" value="HisK_dim/P_dom"/>
</dbReference>
<dbReference type="AlphaFoldDB" id="X0XB76"/>
<dbReference type="GO" id="GO:0005524">
    <property type="term" value="F:ATP binding"/>
    <property type="evidence" value="ECO:0007669"/>
    <property type="project" value="UniProtKB-KW"/>
</dbReference>
<keyword evidence="3" id="KW-0597">Phosphoprotein</keyword>
<dbReference type="InterPro" id="IPR036890">
    <property type="entry name" value="HATPase_C_sf"/>
</dbReference>
<keyword evidence="8" id="KW-0902">Two-component regulatory system</keyword>
<keyword evidence="4" id="KW-0808">Transferase</keyword>
<dbReference type="Gene3D" id="3.30.565.10">
    <property type="entry name" value="Histidine kinase-like ATPase, C-terminal domain"/>
    <property type="match status" value="1"/>
</dbReference>
<dbReference type="PROSITE" id="PS50109">
    <property type="entry name" value="HIS_KIN"/>
    <property type="match status" value="1"/>
</dbReference>
<comment type="caution">
    <text evidence="10">The sequence shown here is derived from an EMBL/GenBank/DDBJ whole genome shotgun (WGS) entry which is preliminary data.</text>
</comment>
<evidence type="ECO:0000256" key="2">
    <source>
        <dbReference type="ARBA" id="ARBA00012438"/>
    </source>
</evidence>
<evidence type="ECO:0000256" key="3">
    <source>
        <dbReference type="ARBA" id="ARBA00022553"/>
    </source>
</evidence>
<name>X0XB76_9ZZZZ</name>
<comment type="catalytic activity">
    <reaction evidence="1">
        <text>ATP + protein L-histidine = ADP + protein N-phospho-L-histidine.</text>
        <dbReference type="EC" id="2.7.13.3"/>
    </reaction>
</comment>
<dbReference type="PRINTS" id="PR00344">
    <property type="entry name" value="BCTRLSENSOR"/>
</dbReference>
<evidence type="ECO:0000313" key="10">
    <source>
        <dbReference type="EMBL" id="GAG40330.1"/>
    </source>
</evidence>
<evidence type="ECO:0000256" key="5">
    <source>
        <dbReference type="ARBA" id="ARBA00022741"/>
    </source>
</evidence>
<keyword evidence="5" id="KW-0547">Nucleotide-binding</keyword>
<gene>
    <name evidence="10" type="ORF">S01H1_64064</name>
</gene>
<reference evidence="10" key="1">
    <citation type="journal article" date="2014" name="Front. Microbiol.">
        <title>High frequency of phylogenetically diverse reductive dehalogenase-homologous genes in deep subseafloor sedimentary metagenomes.</title>
        <authorList>
            <person name="Kawai M."/>
            <person name="Futagami T."/>
            <person name="Toyoda A."/>
            <person name="Takaki Y."/>
            <person name="Nishi S."/>
            <person name="Hori S."/>
            <person name="Arai W."/>
            <person name="Tsubouchi T."/>
            <person name="Morono Y."/>
            <person name="Uchiyama I."/>
            <person name="Ito T."/>
            <person name="Fujiyama A."/>
            <person name="Inagaki F."/>
            <person name="Takami H."/>
        </authorList>
    </citation>
    <scope>NUCLEOTIDE SEQUENCE</scope>
    <source>
        <strain evidence="10">Expedition CK06-06</strain>
    </source>
</reference>